<dbReference type="GO" id="GO:0003908">
    <property type="term" value="F:methylated-DNA-[protein]-cysteine S-methyltransferase activity"/>
    <property type="evidence" value="ECO:0007669"/>
    <property type="project" value="InterPro"/>
</dbReference>
<dbReference type="AlphaFoldDB" id="K9AE92"/>
<dbReference type="OrthoDB" id="9802228at2"/>
<feature type="domain" description="Methylated-DNA-[protein]-cysteine S-methyltransferase DNA binding" evidence="2">
    <location>
        <begin position="84"/>
        <end position="163"/>
    </location>
</feature>
<keyword evidence="4" id="KW-0808">Transferase</keyword>
<dbReference type="STRING" id="1229783.C273_10966"/>
<dbReference type="Pfam" id="PF02870">
    <property type="entry name" value="Methyltransf_1N"/>
    <property type="match status" value="1"/>
</dbReference>
<organism evidence="4 5">
    <name type="scientific">Staphylococcus massiliensis S46</name>
    <dbReference type="NCBI Taxonomy" id="1229783"/>
    <lineage>
        <taxon>Bacteria</taxon>
        <taxon>Bacillati</taxon>
        <taxon>Bacillota</taxon>
        <taxon>Bacilli</taxon>
        <taxon>Bacillales</taxon>
        <taxon>Staphylococcaceae</taxon>
        <taxon>Staphylococcus</taxon>
    </lineage>
</organism>
<evidence type="ECO:0000313" key="4">
    <source>
        <dbReference type="EMBL" id="EKU45593.1"/>
    </source>
</evidence>
<dbReference type="InterPro" id="IPR008332">
    <property type="entry name" value="MethylG_MeTrfase_N"/>
</dbReference>
<dbReference type="CDD" id="cd06445">
    <property type="entry name" value="ATase"/>
    <property type="match status" value="1"/>
</dbReference>
<feature type="domain" description="Methylguanine DNA methyltransferase ribonuclease-like" evidence="3">
    <location>
        <begin position="7"/>
        <end position="78"/>
    </location>
</feature>
<reference evidence="4 5" key="1">
    <citation type="journal article" date="2013" name="Genome Announc.">
        <title>Genome Sequence of Staphylococcus massiliensis Strain S46, Isolated from the Surface of Healthy Human Skin.</title>
        <authorList>
            <person name="Srivastav R."/>
            <person name="Singh A."/>
            <person name="Jangir P.K."/>
            <person name="Kumari C."/>
            <person name="Muduli S."/>
            <person name="Sharma R."/>
        </authorList>
    </citation>
    <scope>NUCLEOTIDE SEQUENCE [LARGE SCALE GENOMIC DNA]</scope>
    <source>
        <strain evidence="4 5">S46</strain>
    </source>
</reference>
<dbReference type="InterPro" id="IPR014048">
    <property type="entry name" value="MethylDNA_cys_MeTrfase_DNA-bd"/>
</dbReference>
<dbReference type="SUPFAM" id="SSF53155">
    <property type="entry name" value="Methylated DNA-protein cysteine methyltransferase domain"/>
    <property type="match status" value="1"/>
</dbReference>
<evidence type="ECO:0000256" key="1">
    <source>
        <dbReference type="ARBA" id="ARBA00022763"/>
    </source>
</evidence>
<dbReference type="Gene3D" id="3.30.160.70">
    <property type="entry name" value="Methylated DNA-protein cysteine methyltransferase domain"/>
    <property type="match status" value="1"/>
</dbReference>
<keyword evidence="1" id="KW-0227">DNA damage</keyword>
<dbReference type="Gene3D" id="1.10.10.10">
    <property type="entry name" value="Winged helix-like DNA-binding domain superfamily/Winged helix DNA-binding domain"/>
    <property type="match status" value="1"/>
</dbReference>
<evidence type="ECO:0000313" key="5">
    <source>
        <dbReference type="Proteomes" id="UP000009885"/>
    </source>
</evidence>
<dbReference type="InterPro" id="IPR036631">
    <property type="entry name" value="MGMT_N_sf"/>
</dbReference>
<dbReference type="PANTHER" id="PTHR10815:SF13">
    <property type="entry name" value="METHYLATED-DNA--PROTEIN-CYSTEINE METHYLTRANSFERASE"/>
    <property type="match status" value="1"/>
</dbReference>
<sequence>MYFRQNIETPLGKMIAIADHHSIVALYFEDATFKFDFVHKLAQSHRIVDEANPIIEKTKHQVNAFINGELRTFTIPFSVEFGTPFQQKVWHTVKSIPYGSTVTYQDIANRIQKVDASKAVITATNQNHLQILIPSHRVTNLDGDLNTFNGGIDKQSALIQIEQNPSEA</sequence>
<comment type="caution">
    <text evidence="4">The sequence shown here is derived from an EMBL/GenBank/DDBJ whole genome shotgun (WGS) entry which is preliminary data.</text>
</comment>
<dbReference type="GO" id="GO:0032259">
    <property type="term" value="P:methylation"/>
    <property type="evidence" value="ECO:0007669"/>
    <property type="project" value="UniProtKB-KW"/>
</dbReference>
<name>K9AE92_9STAP</name>
<dbReference type="RefSeq" id="WP_009385014.1">
    <property type="nucleotide sequence ID" value="NZ_AMSQ01000027.1"/>
</dbReference>
<dbReference type="eggNOG" id="COG0350">
    <property type="taxonomic scope" value="Bacteria"/>
</dbReference>
<evidence type="ECO:0000259" key="2">
    <source>
        <dbReference type="Pfam" id="PF01035"/>
    </source>
</evidence>
<dbReference type="Pfam" id="PF01035">
    <property type="entry name" value="DNA_binding_1"/>
    <property type="match status" value="1"/>
</dbReference>
<dbReference type="Proteomes" id="UP000009885">
    <property type="component" value="Unassembled WGS sequence"/>
</dbReference>
<dbReference type="NCBIfam" id="TIGR00589">
    <property type="entry name" value="ogt"/>
    <property type="match status" value="1"/>
</dbReference>
<dbReference type="SUPFAM" id="SSF46767">
    <property type="entry name" value="Methylated DNA-protein cysteine methyltransferase, C-terminal domain"/>
    <property type="match status" value="1"/>
</dbReference>
<dbReference type="InterPro" id="IPR036217">
    <property type="entry name" value="MethylDNA_cys_MeTrfase_DNAb"/>
</dbReference>
<dbReference type="InterPro" id="IPR036388">
    <property type="entry name" value="WH-like_DNA-bd_sf"/>
</dbReference>
<dbReference type="GO" id="GO:0006281">
    <property type="term" value="P:DNA repair"/>
    <property type="evidence" value="ECO:0007669"/>
    <property type="project" value="InterPro"/>
</dbReference>
<evidence type="ECO:0000259" key="3">
    <source>
        <dbReference type="Pfam" id="PF02870"/>
    </source>
</evidence>
<proteinExistence type="predicted"/>
<dbReference type="EMBL" id="AMSQ01000027">
    <property type="protein sequence ID" value="EKU45593.1"/>
    <property type="molecule type" value="Genomic_DNA"/>
</dbReference>
<dbReference type="PATRIC" id="fig|1229783.3.peg.2176"/>
<gene>
    <name evidence="4" type="ORF">C273_10966</name>
</gene>
<dbReference type="PANTHER" id="PTHR10815">
    <property type="entry name" value="METHYLATED-DNA--PROTEIN-CYSTEINE METHYLTRANSFERASE"/>
    <property type="match status" value="1"/>
</dbReference>
<keyword evidence="5" id="KW-1185">Reference proteome</keyword>
<accession>K9AE92</accession>
<protein>
    <submittedName>
        <fullName evidence="4">Methylated-DNA--protein-cysteine methyltransferase</fullName>
    </submittedName>
</protein>
<keyword evidence="4" id="KW-0489">Methyltransferase</keyword>